<dbReference type="Gene3D" id="3.40.50.150">
    <property type="entry name" value="Vaccinia Virus protein VP39"/>
    <property type="match status" value="1"/>
</dbReference>
<protein>
    <submittedName>
        <fullName evidence="4">Uncharacterized protein</fullName>
    </submittedName>
</protein>
<dbReference type="GO" id="GO:0070475">
    <property type="term" value="P:rRNA base methylation"/>
    <property type="evidence" value="ECO:0007669"/>
    <property type="project" value="TreeGrafter"/>
</dbReference>
<dbReference type="PANTHER" id="PTHR11061:SF30">
    <property type="entry name" value="TRNA (URACIL(54)-C(5))-METHYLTRANSFERASE"/>
    <property type="match status" value="1"/>
</dbReference>
<evidence type="ECO:0000256" key="2">
    <source>
        <dbReference type="ARBA" id="ARBA00022679"/>
    </source>
</evidence>
<dbReference type="SUPFAM" id="SSF53335">
    <property type="entry name" value="S-adenosyl-L-methionine-dependent methyltransferases"/>
    <property type="match status" value="1"/>
</dbReference>
<dbReference type="InterPro" id="IPR010280">
    <property type="entry name" value="U5_MeTrfase_fam"/>
</dbReference>
<evidence type="ECO:0000313" key="4">
    <source>
        <dbReference type="EMBL" id="MDB6258983.1"/>
    </source>
</evidence>
<dbReference type="Proteomes" id="UP001141981">
    <property type="component" value="Unassembled WGS sequence"/>
</dbReference>
<reference evidence="4" key="2">
    <citation type="submission" date="2022-10" db="EMBL/GenBank/DDBJ databases">
        <authorList>
            <person name="Kostovova I."/>
            <person name="Moravkova M."/>
            <person name="Pechar R."/>
        </authorList>
    </citation>
    <scope>NUCLEOTIDE SEQUENCE</scope>
    <source>
        <strain evidence="4">M490A</strain>
    </source>
</reference>
<evidence type="ECO:0000256" key="3">
    <source>
        <dbReference type="ARBA" id="ARBA00022691"/>
    </source>
</evidence>
<proteinExistence type="predicted"/>
<reference evidence="4" key="1">
    <citation type="journal article" date="2022" name="Microorganisms">
        <title>Antibiotic Susceptibility, Resistance Gene Determinants and Corresponding Genomic Regions in Lactobacillus amylovorus Isolates Derived from Wild Boars and Domestic Pigs.</title>
        <authorList>
            <person name="Moravkova M."/>
            <person name="Kostovova I."/>
            <person name="Kavanova K."/>
            <person name="Pechar R."/>
            <person name="Stanek S."/>
            <person name="Brychta A."/>
            <person name="Zeman M."/>
            <person name="Kubasova T."/>
        </authorList>
    </citation>
    <scope>NUCLEOTIDE SEQUENCE</scope>
    <source>
        <strain evidence="4">M490A</strain>
    </source>
</reference>
<name>A0A9X4ABB5_LACAM</name>
<sequence length="77" mass="8665">MKLMELSGLITEKLHNVNGIVLNFNPHKTNEILGKENIPVWGNDFIEDEINGVSFKISPKSFFQPNGGQLKTIVEKL</sequence>
<comment type="caution">
    <text evidence="4">The sequence shown here is derived from an EMBL/GenBank/DDBJ whole genome shotgun (WGS) entry which is preliminary data.</text>
</comment>
<dbReference type="EMBL" id="JAOTGY010000032">
    <property type="protein sequence ID" value="MDB6258983.1"/>
    <property type="molecule type" value="Genomic_DNA"/>
</dbReference>
<evidence type="ECO:0000313" key="5">
    <source>
        <dbReference type="Proteomes" id="UP001141981"/>
    </source>
</evidence>
<keyword evidence="2" id="KW-0808">Transferase</keyword>
<dbReference type="InterPro" id="IPR029063">
    <property type="entry name" value="SAM-dependent_MTases_sf"/>
</dbReference>
<dbReference type="AlphaFoldDB" id="A0A9X4ABB5"/>
<evidence type="ECO:0000256" key="1">
    <source>
        <dbReference type="ARBA" id="ARBA00022603"/>
    </source>
</evidence>
<dbReference type="PANTHER" id="PTHR11061">
    <property type="entry name" value="RNA M5U METHYLTRANSFERASE"/>
    <property type="match status" value="1"/>
</dbReference>
<accession>A0A9X4ABB5</accession>
<dbReference type="Gene3D" id="2.40.50.1070">
    <property type="match status" value="1"/>
</dbReference>
<dbReference type="GO" id="GO:0070041">
    <property type="term" value="F:rRNA (uridine-C5-)-methyltransferase activity"/>
    <property type="evidence" value="ECO:0007669"/>
    <property type="project" value="TreeGrafter"/>
</dbReference>
<dbReference type="RefSeq" id="WP_271864009.1">
    <property type="nucleotide sequence ID" value="NZ_JAOTGR010000001.1"/>
</dbReference>
<keyword evidence="1" id="KW-0489">Methyltransferase</keyword>
<keyword evidence="3" id="KW-0949">S-adenosyl-L-methionine</keyword>
<gene>
    <name evidence="4" type="ORF">ODU72_10145</name>
</gene>
<organism evidence="4 5">
    <name type="scientific">Lactobacillus amylovorus</name>
    <dbReference type="NCBI Taxonomy" id="1604"/>
    <lineage>
        <taxon>Bacteria</taxon>
        <taxon>Bacillati</taxon>
        <taxon>Bacillota</taxon>
        <taxon>Bacilli</taxon>
        <taxon>Lactobacillales</taxon>
        <taxon>Lactobacillaceae</taxon>
        <taxon>Lactobacillus</taxon>
    </lineage>
</organism>